<dbReference type="Proteomes" id="UP000288805">
    <property type="component" value="Unassembled WGS sequence"/>
</dbReference>
<protein>
    <submittedName>
        <fullName evidence="1">Uncharacterized protein</fullName>
    </submittedName>
</protein>
<dbReference type="EMBL" id="QGNW01000048">
    <property type="protein sequence ID" value="RVX07068.1"/>
    <property type="molecule type" value="Genomic_DNA"/>
</dbReference>
<sequence>MRPPRGYQTIGKTFGFYYPPSPQVQYRPPTHSIPMTPTYLHPVSQLVFAAHVTERPPTLYPRPRAP</sequence>
<comment type="caution">
    <text evidence="1">The sequence shown here is derived from an EMBL/GenBank/DDBJ whole genome shotgun (WGS) entry which is preliminary data.</text>
</comment>
<gene>
    <name evidence="2" type="ORF">CK203_030591</name>
    <name evidence="1" type="ORF">CK203_107378</name>
</gene>
<evidence type="ECO:0000313" key="1">
    <source>
        <dbReference type="EMBL" id="RVW45396.1"/>
    </source>
</evidence>
<proteinExistence type="predicted"/>
<dbReference type="AlphaFoldDB" id="A0A438EC45"/>
<reference evidence="1 3" key="1">
    <citation type="journal article" date="2018" name="PLoS Genet.">
        <title>Population sequencing reveals clonal diversity and ancestral inbreeding in the grapevine cultivar Chardonnay.</title>
        <authorList>
            <person name="Roach M.J."/>
            <person name="Johnson D.L."/>
            <person name="Bohlmann J."/>
            <person name="van Vuuren H.J."/>
            <person name="Jones S.J."/>
            <person name="Pretorius I.S."/>
            <person name="Schmidt S.A."/>
            <person name="Borneman A.R."/>
        </authorList>
    </citation>
    <scope>NUCLEOTIDE SEQUENCE [LARGE SCALE GENOMIC DNA]</scope>
    <source>
        <strain evidence="3">cv. Chardonnay</strain>
        <strain evidence="1">I10V1</strain>
        <tissue evidence="1">Leaf</tissue>
    </source>
</reference>
<evidence type="ECO:0000313" key="3">
    <source>
        <dbReference type="Proteomes" id="UP000288805"/>
    </source>
</evidence>
<dbReference type="EMBL" id="QGNW01001329">
    <property type="protein sequence ID" value="RVW45396.1"/>
    <property type="molecule type" value="Genomic_DNA"/>
</dbReference>
<organism evidence="1 3">
    <name type="scientific">Vitis vinifera</name>
    <name type="common">Grape</name>
    <dbReference type="NCBI Taxonomy" id="29760"/>
    <lineage>
        <taxon>Eukaryota</taxon>
        <taxon>Viridiplantae</taxon>
        <taxon>Streptophyta</taxon>
        <taxon>Embryophyta</taxon>
        <taxon>Tracheophyta</taxon>
        <taxon>Spermatophyta</taxon>
        <taxon>Magnoliopsida</taxon>
        <taxon>eudicotyledons</taxon>
        <taxon>Gunneridae</taxon>
        <taxon>Pentapetalae</taxon>
        <taxon>rosids</taxon>
        <taxon>Vitales</taxon>
        <taxon>Vitaceae</taxon>
        <taxon>Viteae</taxon>
        <taxon>Vitis</taxon>
    </lineage>
</organism>
<name>A0A438EC45_VITVI</name>
<evidence type="ECO:0000313" key="2">
    <source>
        <dbReference type="EMBL" id="RVX07068.1"/>
    </source>
</evidence>
<accession>A0A438EC45</accession>